<protein>
    <recommendedName>
        <fullName evidence="3">Transposable element</fullName>
    </recommendedName>
</protein>
<organism evidence="1 2">
    <name type="scientific">Rhipicephalus microplus</name>
    <name type="common">Cattle tick</name>
    <name type="synonym">Boophilus microplus</name>
    <dbReference type="NCBI Taxonomy" id="6941"/>
    <lineage>
        <taxon>Eukaryota</taxon>
        <taxon>Metazoa</taxon>
        <taxon>Ecdysozoa</taxon>
        <taxon>Arthropoda</taxon>
        <taxon>Chelicerata</taxon>
        <taxon>Arachnida</taxon>
        <taxon>Acari</taxon>
        <taxon>Parasitiformes</taxon>
        <taxon>Ixodida</taxon>
        <taxon>Ixodoidea</taxon>
        <taxon>Ixodidae</taxon>
        <taxon>Rhipicephalinae</taxon>
        <taxon>Rhipicephalus</taxon>
        <taxon>Boophilus</taxon>
    </lineage>
</organism>
<dbReference type="SUPFAM" id="SSF53098">
    <property type="entry name" value="Ribonuclease H-like"/>
    <property type="match status" value="1"/>
</dbReference>
<accession>A0A9J6DR09</accession>
<evidence type="ECO:0008006" key="3">
    <source>
        <dbReference type="Google" id="ProtNLM"/>
    </source>
</evidence>
<reference evidence="1" key="1">
    <citation type="journal article" date="2020" name="Cell">
        <title>Large-Scale Comparative Analyses of Tick Genomes Elucidate Their Genetic Diversity and Vector Capacities.</title>
        <authorList>
            <consortium name="Tick Genome and Microbiome Consortium (TIGMIC)"/>
            <person name="Jia N."/>
            <person name="Wang J."/>
            <person name="Shi W."/>
            <person name="Du L."/>
            <person name="Sun Y."/>
            <person name="Zhan W."/>
            <person name="Jiang J.F."/>
            <person name="Wang Q."/>
            <person name="Zhang B."/>
            <person name="Ji P."/>
            <person name="Bell-Sakyi L."/>
            <person name="Cui X.M."/>
            <person name="Yuan T.T."/>
            <person name="Jiang B.G."/>
            <person name="Yang W.F."/>
            <person name="Lam T.T."/>
            <person name="Chang Q.C."/>
            <person name="Ding S.J."/>
            <person name="Wang X.J."/>
            <person name="Zhu J.G."/>
            <person name="Ruan X.D."/>
            <person name="Zhao L."/>
            <person name="Wei J.T."/>
            <person name="Ye R.Z."/>
            <person name="Que T.C."/>
            <person name="Du C.H."/>
            <person name="Zhou Y.H."/>
            <person name="Cheng J.X."/>
            <person name="Dai P.F."/>
            <person name="Guo W.B."/>
            <person name="Han X.H."/>
            <person name="Huang E.J."/>
            <person name="Li L.F."/>
            <person name="Wei W."/>
            <person name="Gao Y.C."/>
            <person name="Liu J.Z."/>
            <person name="Shao H.Z."/>
            <person name="Wang X."/>
            <person name="Wang C.C."/>
            <person name="Yang T.C."/>
            <person name="Huo Q.B."/>
            <person name="Li W."/>
            <person name="Chen H.Y."/>
            <person name="Chen S.E."/>
            <person name="Zhou L.G."/>
            <person name="Ni X.B."/>
            <person name="Tian J.H."/>
            <person name="Sheng Y."/>
            <person name="Liu T."/>
            <person name="Pan Y.S."/>
            <person name="Xia L.Y."/>
            <person name="Li J."/>
            <person name="Zhao F."/>
            <person name="Cao W.C."/>
        </authorList>
    </citation>
    <scope>NUCLEOTIDE SEQUENCE</scope>
    <source>
        <strain evidence="1">Rmic-2018</strain>
    </source>
</reference>
<gene>
    <name evidence="1" type="ORF">HPB51_025458</name>
</gene>
<proteinExistence type="predicted"/>
<evidence type="ECO:0000313" key="2">
    <source>
        <dbReference type="Proteomes" id="UP000821866"/>
    </source>
</evidence>
<dbReference type="SUPFAM" id="SSF140996">
    <property type="entry name" value="Hermes dimerisation domain"/>
    <property type="match status" value="1"/>
</dbReference>
<keyword evidence="2" id="KW-1185">Reference proteome</keyword>
<dbReference type="InterPro" id="IPR012337">
    <property type="entry name" value="RNaseH-like_sf"/>
</dbReference>
<evidence type="ECO:0000313" key="1">
    <source>
        <dbReference type="EMBL" id="KAH8024539.1"/>
    </source>
</evidence>
<reference evidence="1" key="2">
    <citation type="submission" date="2021-09" db="EMBL/GenBank/DDBJ databases">
        <authorList>
            <person name="Jia N."/>
            <person name="Wang J."/>
            <person name="Shi W."/>
            <person name="Du L."/>
            <person name="Sun Y."/>
            <person name="Zhan W."/>
            <person name="Jiang J."/>
            <person name="Wang Q."/>
            <person name="Zhang B."/>
            <person name="Ji P."/>
            <person name="Sakyi L.B."/>
            <person name="Cui X."/>
            <person name="Yuan T."/>
            <person name="Jiang B."/>
            <person name="Yang W."/>
            <person name="Lam T.T.-Y."/>
            <person name="Chang Q."/>
            <person name="Ding S."/>
            <person name="Wang X."/>
            <person name="Zhu J."/>
            <person name="Ruan X."/>
            <person name="Zhao L."/>
            <person name="Wei J."/>
            <person name="Que T."/>
            <person name="Du C."/>
            <person name="Cheng J."/>
            <person name="Dai P."/>
            <person name="Han X."/>
            <person name="Huang E."/>
            <person name="Gao Y."/>
            <person name="Liu J."/>
            <person name="Shao H."/>
            <person name="Ye R."/>
            <person name="Li L."/>
            <person name="Wei W."/>
            <person name="Wang X."/>
            <person name="Wang C."/>
            <person name="Huo Q."/>
            <person name="Li W."/>
            <person name="Guo W."/>
            <person name="Chen H."/>
            <person name="Chen S."/>
            <person name="Zhou L."/>
            <person name="Zhou L."/>
            <person name="Ni X."/>
            <person name="Tian J."/>
            <person name="Zhou Y."/>
            <person name="Sheng Y."/>
            <person name="Liu T."/>
            <person name="Pan Y."/>
            <person name="Xia L."/>
            <person name="Li J."/>
            <person name="Zhao F."/>
            <person name="Cao W."/>
        </authorList>
    </citation>
    <scope>NUCLEOTIDE SEQUENCE</scope>
    <source>
        <strain evidence="1">Rmic-2018</strain>
        <tissue evidence="1">Larvae</tissue>
    </source>
</reference>
<dbReference type="Proteomes" id="UP000821866">
    <property type="component" value="Chromosome 6"/>
</dbReference>
<comment type="caution">
    <text evidence="1">The sequence shown here is derived from an EMBL/GenBank/DDBJ whole genome shotgun (WGS) entry which is preliminary data.</text>
</comment>
<name>A0A9J6DR09_RHIMP</name>
<dbReference type="Gene3D" id="1.10.10.1070">
    <property type="entry name" value="Zinc finger, BED domain-containing"/>
    <property type="match status" value="1"/>
</dbReference>
<dbReference type="EMBL" id="JABSTU010000008">
    <property type="protein sequence ID" value="KAH8024539.1"/>
    <property type="molecule type" value="Genomic_DNA"/>
</dbReference>
<sequence>MKWYAKDVRPFDVFCDDGFLNVADELTAIGAKYESISATTVIPRPLTVSRRVSEVASELREVVMPEIQSAMKEGRCSMTLDMWTNDHKKIAYITATVHYSVLSQYDAIGNLLDSRGILLLEDVNKTLLTDVAYFLEPFKEASGKLEQDKVVTLPLVLMSYTKLKKHLTTDSTDSREVCQLKSRTLKFFQIKLPVEELHKVAAFLWPPFRHVCVLN</sequence>
<dbReference type="AlphaFoldDB" id="A0A9J6DR09"/>